<keyword evidence="2" id="KW-0812">Transmembrane</keyword>
<dbReference type="AlphaFoldDB" id="A0A518HCP8"/>
<reference evidence="3 4" key="1">
    <citation type="submission" date="2019-02" db="EMBL/GenBank/DDBJ databases">
        <title>Deep-cultivation of Planctomycetes and their phenomic and genomic characterization uncovers novel biology.</title>
        <authorList>
            <person name="Wiegand S."/>
            <person name="Jogler M."/>
            <person name="Boedeker C."/>
            <person name="Pinto D."/>
            <person name="Vollmers J."/>
            <person name="Rivas-Marin E."/>
            <person name="Kohn T."/>
            <person name="Peeters S.H."/>
            <person name="Heuer A."/>
            <person name="Rast P."/>
            <person name="Oberbeckmann S."/>
            <person name="Bunk B."/>
            <person name="Jeske O."/>
            <person name="Meyerdierks A."/>
            <person name="Storesund J.E."/>
            <person name="Kallscheuer N."/>
            <person name="Luecker S."/>
            <person name="Lage O.M."/>
            <person name="Pohl T."/>
            <person name="Merkel B.J."/>
            <person name="Hornburger P."/>
            <person name="Mueller R.-W."/>
            <person name="Bruemmer F."/>
            <person name="Labrenz M."/>
            <person name="Spormann A.M."/>
            <person name="Op den Camp H."/>
            <person name="Overmann J."/>
            <person name="Amann R."/>
            <person name="Jetten M.S.M."/>
            <person name="Mascher T."/>
            <person name="Medema M.H."/>
            <person name="Devos D.P."/>
            <person name="Kaster A.-K."/>
            <person name="Ovreas L."/>
            <person name="Rohde M."/>
            <person name="Galperin M.Y."/>
            <person name="Jogler C."/>
        </authorList>
    </citation>
    <scope>NUCLEOTIDE SEQUENCE [LARGE SCALE GENOMIC DNA]</scope>
    <source>
        <strain evidence="3 4">ElP</strain>
    </source>
</reference>
<sequence>MTQPGPGVDPAPDPPVPSGRPPHRRMPPTAVVLIAGVLATAFSWTAGEVAYGRFAPSALADPMLGPTAGGASSEDIHRGLVLEATLTYAVQGAVLGLLLGLAGAAAGGSKRSAAVGGVAGLVLGGLVGAGAAFGLASVYLENADPISHDLLLPLATHASLWGLIGGVGGLALGLGGGGGGARVAKAAVGGLVGGAIGAAAYEILGAILFPLARTSEPVADSTAARLFAHATTNVLAALVAAMALADPGRPKKR</sequence>
<evidence type="ECO:0000256" key="1">
    <source>
        <dbReference type="SAM" id="MobiDB-lite"/>
    </source>
</evidence>
<evidence type="ECO:0000313" key="4">
    <source>
        <dbReference type="Proteomes" id="UP000317835"/>
    </source>
</evidence>
<name>A0A518HCP8_9BACT</name>
<feature type="transmembrane region" description="Helical" evidence="2">
    <location>
        <begin position="118"/>
        <end position="140"/>
    </location>
</feature>
<evidence type="ECO:0000313" key="3">
    <source>
        <dbReference type="EMBL" id="QDV38610.1"/>
    </source>
</evidence>
<feature type="transmembrane region" description="Helical" evidence="2">
    <location>
        <begin position="188"/>
        <end position="212"/>
    </location>
</feature>
<dbReference type="KEGG" id="tpla:ElP_65650"/>
<accession>A0A518HCP8</accession>
<dbReference type="Proteomes" id="UP000317835">
    <property type="component" value="Chromosome"/>
</dbReference>
<keyword evidence="4" id="KW-1185">Reference proteome</keyword>
<feature type="region of interest" description="Disordered" evidence="1">
    <location>
        <begin position="1"/>
        <end position="25"/>
    </location>
</feature>
<feature type="transmembrane region" description="Helical" evidence="2">
    <location>
        <begin position="160"/>
        <end position="181"/>
    </location>
</feature>
<dbReference type="EMBL" id="CP036426">
    <property type="protein sequence ID" value="QDV38610.1"/>
    <property type="molecule type" value="Genomic_DNA"/>
</dbReference>
<keyword evidence="2" id="KW-0472">Membrane</keyword>
<gene>
    <name evidence="3" type="ORF">ElP_65650</name>
</gene>
<keyword evidence="2" id="KW-1133">Transmembrane helix</keyword>
<proteinExistence type="predicted"/>
<evidence type="ECO:0000256" key="2">
    <source>
        <dbReference type="SAM" id="Phobius"/>
    </source>
</evidence>
<feature type="transmembrane region" description="Helical" evidence="2">
    <location>
        <begin position="88"/>
        <end position="106"/>
    </location>
</feature>
<protein>
    <submittedName>
        <fullName evidence="3">Uncharacterized protein</fullName>
    </submittedName>
</protein>
<feature type="compositionally biased region" description="Pro residues" evidence="1">
    <location>
        <begin position="7"/>
        <end position="20"/>
    </location>
</feature>
<feature type="transmembrane region" description="Helical" evidence="2">
    <location>
        <begin position="30"/>
        <end position="47"/>
    </location>
</feature>
<organism evidence="3 4">
    <name type="scientific">Tautonia plasticadhaerens</name>
    <dbReference type="NCBI Taxonomy" id="2527974"/>
    <lineage>
        <taxon>Bacteria</taxon>
        <taxon>Pseudomonadati</taxon>
        <taxon>Planctomycetota</taxon>
        <taxon>Planctomycetia</taxon>
        <taxon>Isosphaerales</taxon>
        <taxon>Isosphaeraceae</taxon>
        <taxon>Tautonia</taxon>
    </lineage>
</organism>
<feature type="transmembrane region" description="Helical" evidence="2">
    <location>
        <begin position="224"/>
        <end position="245"/>
    </location>
</feature>